<dbReference type="InterPro" id="IPR010869">
    <property type="entry name" value="DUF1501"/>
</dbReference>
<reference evidence="2 3" key="1">
    <citation type="journal article" date="2014" name="FEMS Microbiol. Ecol.">
        <title>Sphaerotilus natans encrusted with nanoball-shaped Fe(III) oxide minerals formed by nitrate-reducing mixotrophic Fe(II) oxidation.</title>
        <authorList>
            <person name="Park S."/>
            <person name="Kim D.H."/>
            <person name="Lee J.H."/>
            <person name="Hur H.G."/>
        </authorList>
    </citation>
    <scope>NUCLEOTIDE SEQUENCE [LARGE SCALE GENOMIC DNA]</scope>
    <source>
        <strain evidence="2 3">DSM 6575</strain>
    </source>
</reference>
<organism evidence="2 3">
    <name type="scientific">Sphaerotilus natans subsp. natans DSM 6575</name>
    <dbReference type="NCBI Taxonomy" id="1286631"/>
    <lineage>
        <taxon>Bacteria</taxon>
        <taxon>Pseudomonadati</taxon>
        <taxon>Pseudomonadota</taxon>
        <taxon>Betaproteobacteria</taxon>
        <taxon>Burkholderiales</taxon>
        <taxon>Sphaerotilaceae</taxon>
        <taxon>Sphaerotilus</taxon>
    </lineage>
</organism>
<keyword evidence="1" id="KW-0732">Signal</keyword>
<dbReference type="STRING" id="34103.SAMN05421778_10964"/>
<dbReference type="PROSITE" id="PS51318">
    <property type="entry name" value="TAT"/>
    <property type="match status" value="1"/>
</dbReference>
<dbReference type="Pfam" id="PF07394">
    <property type="entry name" value="DUF1501"/>
    <property type="match status" value="1"/>
</dbReference>
<proteinExistence type="predicted"/>
<dbReference type="RefSeq" id="WP_037478335.1">
    <property type="nucleotide sequence ID" value="NZ_AZRA01000019.1"/>
</dbReference>
<dbReference type="eggNOG" id="COG4102">
    <property type="taxonomic scope" value="Bacteria"/>
</dbReference>
<dbReference type="Proteomes" id="UP000026714">
    <property type="component" value="Unassembled WGS sequence"/>
</dbReference>
<evidence type="ECO:0000313" key="3">
    <source>
        <dbReference type="Proteomes" id="UP000026714"/>
    </source>
</evidence>
<evidence type="ECO:0008006" key="4">
    <source>
        <dbReference type="Google" id="ProtNLM"/>
    </source>
</evidence>
<dbReference type="PATRIC" id="fig|1286631.3.peg.723"/>
<feature type="signal peptide" evidence="1">
    <location>
        <begin position="1"/>
        <end position="29"/>
    </location>
</feature>
<dbReference type="AlphaFoldDB" id="A0A059KQE4"/>
<name>A0A059KQE4_9BURK</name>
<dbReference type="PANTHER" id="PTHR43737:SF1">
    <property type="entry name" value="DUF1501 DOMAIN-CONTAINING PROTEIN"/>
    <property type="match status" value="1"/>
</dbReference>
<accession>A0A059KQE4</accession>
<gene>
    <name evidence="2" type="ORF">X805_07330</name>
</gene>
<keyword evidence="3" id="KW-1185">Reference proteome</keyword>
<protein>
    <recommendedName>
        <fullName evidence="4">DUF1501 domain-containing protein</fullName>
    </recommendedName>
</protein>
<dbReference type="InterPro" id="IPR006311">
    <property type="entry name" value="TAT_signal"/>
</dbReference>
<dbReference type="EMBL" id="AZRA01000019">
    <property type="protein sequence ID" value="KDB53651.1"/>
    <property type="molecule type" value="Genomic_DNA"/>
</dbReference>
<sequence length="463" mass="48828">MSYIHKHLARRDFLRRTALATAWAGTPFAANLAVIGAAAAQTAGDHKALVCIFLHGGNDNSNTIVPVESSAYSRYLSARPAIALPQATLLPLTLSGFTGPQLGLNPALAPIRPLFDAGRCAIVANVGTLAWPTTLTQYKNRTVQTPLGLYSHSDQQSSWQTGLPTRASTTGWLGRVADMTSSAYNAGAGVSMCMSLAGNNIMQAGASVVQYQVTTQGPVVIETMSPGHWRHDPAMATAMNKLLTEPRSHMLEQAYTTIGARSIATGQRAKEALASVPALATVFPANGLAAQLRMVAQLIAARSGLGHRRQIFFVAQGGYDFHDNLLDNQALRLGELASAMAAFHEATVELGVASNVTTFTASDFGRGLQSNGRGSDHGWGSHHFVMGGAVNGNRLYGQWPTVALGGPEDVGQGRLLPTTPVDRYAATLARWFGASASDLTTVLPNLSRFVTAANAPLGFLPVS</sequence>
<evidence type="ECO:0000313" key="2">
    <source>
        <dbReference type="EMBL" id="KDB53651.1"/>
    </source>
</evidence>
<comment type="caution">
    <text evidence="2">The sequence shown here is derived from an EMBL/GenBank/DDBJ whole genome shotgun (WGS) entry which is preliminary data.</text>
</comment>
<dbReference type="PANTHER" id="PTHR43737">
    <property type="entry name" value="BLL7424 PROTEIN"/>
    <property type="match status" value="1"/>
</dbReference>
<feature type="chain" id="PRO_5001579646" description="DUF1501 domain-containing protein" evidence="1">
    <location>
        <begin position="30"/>
        <end position="463"/>
    </location>
</feature>
<evidence type="ECO:0000256" key="1">
    <source>
        <dbReference type="SAM" id="SignalP"/>
    </source>
</evidence>